<dbReference type="PANTHER" id="PTHR30349:SF88">
    <property type="entry name" value="BLL1584 PROTEIN"/>
    <property type="match status" value="1"/>
</dbReference>
<dbReference type="InterPro" id="IPR013762">
    <property type="entry name" value="Integrase-like_cat_sf"/>
</dbReference>
<keyword evidence="1" id="KW-0229">DNA integration</keyword>
<evidence type="ECO:0000313" key="7">
    <source>
        <dbReference type="EMBL" id="MFM0718038.1"/>
    </source>
</evidence>
<name>A0ABW9EFJ7_9BURK</name>
<dbReference type="Proteomes" id="UP001629392">
    <property type="component" value="Unassembled WGS sequence"/>
</dbReference>
<comment type="caution">
    <text evidence="7">The sequence shown here is derived from an EMBL/GenBank/DDBJ whole genome shotgun (WGS) entry which is preliminary data.</text>
</comment>
<accession>A0ABW9EFJ7</accession>
<dbReference type="PROSITE" id="PS51900">
    <property type="entry name" value="CB"/>
    <property type="match status" value="1"/>
</dbReference>
<protein>
    <submittedName>
        <fullName evidence="7">Tyrosine-type recombinase/integrase</fullName>
    </submittedName>
</protein>
<evidence type="ECO:0000256" key="4">
    <source>
        <dbReference type="PROSITE-ProRule" id="PRU01248"/>
    </source>
</evidence>
<keyword evidence="8" id="KW-1185">Reference proteome</keyword>
<dbReference type="Pfam" id="PF00589">
    <property type="entry name" value="Phage_integrase"/>
    <property type="match status" value="1"/>
</dbReference>
<reference evidence="7 8" key="1">
    <citation type="journal article" date="2024" name="Chem. Sci.">
        <title>Discovery of megapolipeptins by genome mining of a Burkholderiales bacteria collection.</title>
        <authorList>
            <person name="Paulo B.S."/>
            <person name="Recchia M.J.J."/>
            <person name="Lee S."/>
            <person name="Fergusson C.H."/>
            <person name="Romanowski S.B."/>
            <person name="Hernandez A."/>
            <person name="Krull N."/>
            <person name="Liu D.Y."/>
            <person name="Cavanagh H."/>
            <person name="Bos A."/>
            <person name="Gray C.A."/>
            <person name="Murphy B.T."/>
            <person name="Linington R.G."/>
            <person name="Eustaquio A.S."/>
        </authorList>
    </citation>
    <scope>NUCLEOTIDE SEQUENCE [LARGE SCALE GENOMIC DNA]</scope>
    <source>
        <strain evidence="7 8">RL17-350-BIC-E</strain>
    </source>
</reference>
<dbReference type="PANTHER" id="PTHR30349">
    <property type="entry name" value="PHAGE INTEGRASE-RELATED"/>
    <property type="match status" value="1"/>
</dbReference>
<evidence type="ECO:0000256" key="1">
    <source>
        <dbReference type="ARBA" id="ARBA00022908"/>
    </source>
</evidence>
<dbReference type="InterPro" id="IPR044068">
    <property type="entry name" value="CB"/>
</dbReference>
<dbReference type="Gene3D" id="1.10.150.130">
    <property type="match status" value="1"/>
</dbReference>
<feature type="domain" description="Core-binding (CB)" evidence="6">
    <location>
        <begin position="136"/>
        <end position="233"/>
    </location>
</feature>
<dbReference type="SUPFAM" id="SSF56349">
    <property type="entry name" value="DNA breaking-rejoining enzymes"/>
    <property type="match status" value="1"/>
</dbReference>
<evidence type="ECO:0000256" key="2">
    <source>
        <dbReference type="ARBA" id="ARBA00023125"/>
    </source>
</evidence>
<feature type="domain" description="Tyr recombinase" evidence="5">
    <location>
        <begin position="258"/>
        <end position="441"/>
    </location>
</feature>
<dbReference type="RefSeq" id="WP_408153851.1">
    <property type="nucleotide sequence ID" value="NZ_JAQQCL010000012.1"/>
</dbReference>
<proteinExistence type="predicted"/>
<dbReference type="Pfam" id="PF20172">
    <property type="entry name" value="DUF6538"/>
    <property type="match status" value="1"/>
</dbReference>
<dbReference type="Gene3D" id="1.10.443.10">
    <property type="entry name" value="Intergrase catalytic core"/>
    <property type="match status" value="1"/>
</dbReference>
<dbReference type="InterPro" id="IPR002104">
    <property type="entry name" value="Integrase_catalytic"/>
</dbReference>
<organism evidence="7 8">
    <name type="scientific">Paraburkholderia strydomiana</name>
    <dbReference type="NCBI Taxonomy" id="1245417"/>
    <lineage>
        <taxon>Bacteria</taxon>
        <taxon>Pseudomonadati</taxon>
        <taxon>Pseudomonadota</taxon>
        <taxon>Betaproteobacteria</taxon>
        <taxon>Burkholderiales</taxon>
        <taxon>Burkholderiaceae</taxon>
        <taxon>Paraburkholderia</taxon>
    </lineage>
</organism>
<evidence type="ECO:0000259" key="5">
    <source>
        <dbReference type="PROSITE" id="PS51898"/>
    </source>
</evidence>
<evidence type="ECO:0000313" key="8">
    <source>
        <dbReference type="Proteomes" id="UP001629392"/>
    </source>
</evidence>
<dbReference type="InterPro" id="IPR011010">
    <property type="entry name" value="DNA_brk_join_enz"/>
</dbReference>
<evidence type="ECO:0000259" key="6">
    <source>
        <dbReference type="PROSITE" id="PS51900"/>
    </source>
</evidence>
<dbReference type="PROSITE" id="PS51898">
    <property type="entry name" value="TYR_RECOMBINASE"/>
    <property type="match status" value="1"/>
</dbReference>
<dbReference type="InterPro" id="IPR046668">
    <property type="entry name" value="DUF6538"/>
</dbReference>
<keyword evidence="3" id="KW-0233">DNA recombination</keyword>
<dbReference type="EMBL" id="JAQQCL010000012">
    <property type="protein sequence ID" value="MFM0718038.1"/>
    <property type="molecule type" value="Genomic_DNA"/>
</dbReference>
<gene>
    <name evidence="7" type="ORF">PQQ73_17040</name>
</gene>
<dbReference type="InterPro" id="IPR010998">
    <property type="entry name" value="Integrase_recombinase_N"/>
</dbReference>
<evidence type="ECO:0000256" key="3">
    <source>
        <dbReference type="ARBA" id="ARBA00023172"/>
    </source>
</evidence>
<sequence length="449" mass="50402">MTAKIKYLWQRPETAMLWFRRRVPKDLRGVLGLDYIQQSLDTADIRQAHRLVTALVREQDAHWKALRSNAKEGIETQARALLTQYGINPDRPEDTSEGALWAFHDSIDEQLPQSVREDDTITDSPELDRHLPPVQRTALQMQQGRLKHRASDCQREYSARAATPQALKSATLPFQYLIAFIGDRPLAAYRRSDVRDFVDHLEKGKHTPTGKRISTTTIQRYVTTLRAAFARSIREHELPIANVWAGTIEYSKDAKGEQKRESFNTDQYKALRDGVGPLETTDDLGAMLTILAHTGARLAEVLGLRTADLHPTADIPYILIQEYDTRSTKTDYSDRKVPLTPTALQGLQRAMELSNGGDYLFPRYTNATECRANSASAALGIRLRTHRITATTHGLRHGMRDLLRAAQCPEGVVSEIQGWAKTGHVAKYGSGSPLSVLSEWLNKATEVIG</sequence>
<dbReference type="InterPro" id="IPR050090">
    <property type="entry name" value="Tyrosine_recombinase_XerCD"/>
</dbReference>
<keyword evidence="2 4" id="KW-0238">DNA-binding</keyword>